<dbReference type="CDD" id="cd17929">
    <property type="entry name" value="DEXHc_priA"/>
    <property type="match status" value="1"/>
</dbReference>
<feature type="binding site" evidence="12">
    <location>
        <position position="576"/>
    </location>
    <ligand>
        <name>Zn(2+)</name>
        <dbReference type="ChEBI" id="CHEBI:29105"/>
        <label>1</label>
    </ligand>
</feature>
<dbReference type="RefSeq" id="WP_342823723.1">
    <property type="nucleotide sequence ID" value="NZ_CP046146.1"/>
</dbReference>
<dbReference type="PROSITE" id="PS51192">
    <property type="entry name" value="HELICASE_ATP_BIND_1"/>
    <property type="match status" value="1"/>
</dbReference>
<comment type="similarity">
    <text evidence="12">Belongs to the helicase family. PriA subfamily.</text>
</comment>
<dbReference type="GO" id="GO:1990077">
    <property type="term" value="C:primosome complex"/>
    <property type="evidence" value="ECO:0007669"/>
    <property type="project" value="UniProtKB-UniRule"/>
</dbReference>
<dbReference type="Proteomes" id="UP001219901">
    <property type="component" value="Chromosome"/>
</dbReference>
<keyword evidence="8 12" id="KW-0067">ATP-binding</keyword>
<evidence type="ECO:0000256" key="12">
    <source>
        <dbReference type="HAMAP-Rule" id="MF_00983"/>
    </source>
</evidence>
<evidence type="ECO:0000256" key="4">
    <source>
        <dbReference type="ARBA" id="ARBA00022741"/>
    </source>
</evidence>
<dbReference type="GO" id="GO:0043138">
    <property type="term" value="F:3'-5' DNA helicase activity"/>
    <property type="evidence" value="ECO:0007669"/>
    <property type="project" value="UniProtKB-EC"/>
</dbReference>
<keyword evidence="9 12" id="KW-0238">DNA-binding</keyword>
<dbReference type="GO" id="GO:0005524">
    <property type="term" value="F:ATP binding"/>
    <property type="evidence" value="ECO:0007669"/>
    <property type="project" value="UniProtKB-UniRule"/>
</dbReference>
<evidence type="ECO:0000256" key="2">
    <source>
        <dbReference type="ARBA" id="ARBA00022705"/>
    </source>
</evidence>
<evidence type="ECO:0000256" key="8">
    <source>
        <dbReference type="ARBA" id="ARBA00022840"/>
    </source>
</evidence>
<feature type="binding site" evidence="12">
    <location>
        <position position="529"/>
    </location>
    <ligand>
        <name>Zn(2+)</name>
        <dbReference type="ChEBI" id="CHEBI:29105"/>
        <label>1</label>
    </ligand>
</feature>
<evidence type="ECO:0000256" key="7">
    <source>
        <dbReference type="ARBA" id="ARBA00022833"/>
    </source>
</evidence>
<comment type="subunit">
    <text evidence="12">Component of the replication restart primosome.</text>
</comment>
<dbReference type="Gene3D" id="3.40.1440.60">
    <property type="entry name" value="PriA, 3(prime) DNA-binding domain"/>
    <property type="match status" value="1"/>
</dbReference>
<dbReference type="InterPro" id="IPR001650">
    <property type="entry name" value="Helicase_C-like"/>
</dbReference>
<dbReference type="SUPFAM" id="SSF52540">
    <property type="entry name" value="P-loop containing nucleoside triphosphate hydrolases"/>
    <property type="match status" value="1"/>
</dbReference>
<dbReference type="Pfam" id="PF18319">
    <property type="entry name" value="Zn_ribbon_PriA"/>
    <property type="match status" value="1"/>
</dbReference>
<dbReference type="HAMAP" id="MF_00983">
    <property type="entry name" value="PriA"/>
    <property type="match status" value="1"/>
</dbReference>
<dbReference type="GO" id="GO:0003677">
    <property type="term" value="F:DNA binding"/>
    <property type="evidence" value="ECO:0007669"/>
    <property type="project" value="UniProtKB-UniRule"/>
</dbReference>
<evidence type="ECO:0000256" key="6">
    <source>
        <dbReference type="ARBA" id="ARBA00022806"/>
    </source>
</evidence>
<evidence type="ECO:0000256" key="1">
    <source>
        <dbReference type="ARBA" id="ARBA00022515"/>
    </source>
</evidence>
<dbReference type="InterPro" id="IPR041222">
    <property type="entry name" value="PriA_3primeBD"/>
</dbReference>
<comment type="catalytic activity">
    <reaction evidence="11 12">
        <text>ATP + H2O = ADP + phosphate + H(+)</text>
        <dbReference type="Rhea" id="RHEA:13065"/>
        <dbReference type="ChEBI" id="CHEBI:15377"/>
        <dbReference type="ChEBI" id="CHEBI:15378"/>
        <dbReference type="ChEBI" id="CHEBI:30616"/>
        <dbReference type="ChEBI" id="CHEBI:43474"/>
        <dbReference type="ChEBI" id="CHEBI:456216"/>
        <dbReference type="EC" id="5.6.2.4"/>
    </reaction>
</comment>
<dbReference type="InterPro" id="IPR005259">
    <property type="entry name" value="PriA"/>
</dbReference>
<sequence length="823" mass="91120">MQFAEVAVDFPDEHSRTFTYSVPDELEAVVGDLVWVPFGPRTVQGVVFELTNTASTDVDKVRPITARTVGGPFIAEHLTRVARWVAEYYRTTLFTACSLLLPPGASSRLRTWLTPGAINRDLTKREQQAVGYVVENERAPKSRVAKRLGLGGTPIVDRLVRQHILHAESEWERPRVAAVYSTRIELAVTEHVVTELIGEYADSRQPRRAELLEWFSSGKVAQTKSALNKMFGGAAVKWAFDEQLLKIRKIRRDRDPLADYFFQQEFAHSPTDLQKSAIDQIVAEILAAKPSENPSDRQFLLHGVTGSGKTEVYLQAIEACIAAGKRAIFLVPEIALTPQTLKRIASRFPGKVGVLHSGLSIGQRYDQWWRVKNGDFPIVLGSRGAIFAPIENPGLIVIDEEHEWTYKQGDKAPRYHARAVAERISEETGATLVLGSATPEVTSYRAAVSKNYRLLELPDRVGSEQTPGNLMKPQSMAKVDIVDMREERADGHFEMLSRRLIDAMRDALQDGGKVILFLNRRGSASFVQCMDCGEVRGCKRCDTALTFHRDSKDSRSQSGKLMCHYCNYTAGAGSKCPTCGGKQMRRSAPGTEMATETVKDYFPGVEVFRWDSDVAKTATDHQRIMDEFVKSEASVLVGTQMVAKGLDIPSVTLVGVISADTGLAVPDFRAGERAFQVLAQVVGRSGRGAWDGRAVIQTFNPEHYAIEAAADQDYKLFYDTEIRLRASQANPPFTKMIKLMHAAGDAEMASAEAERLANALIEARESHGESGVEVVGPTPAYPLKMRNMYRWQILLKGAHPERLLELVPTGSVWSVDIDPASLG</sequence>
<accession>A0AAJ6CTL5</accession>
<dbReference type="InterPro" id="IPR014001">
    <property type="entry name" value="Helicase_ATP-bd"/>
</dbReference>
<feature type="binding site" evidence="12">
    <location>
        <position position="538"/>
    </location>
    <ligand>
        <name>Zn(2+)</name>
        <dbReference type="ChEBI" id="CHEBI:29105"/>
        <label>2</label>
    </ligand>
</feature>
<dbReference type="EMBL" id="WMBE01000001">
    <property type="protein sequence ID" value="MDG0865522.1"/>
    <property type="molecule type" value="Genomic_DNA"/>
</dbReference>
<dbReference type="InterPro" id="IPR040498">
    <property type="entry name" value="PriA_CRR"/>
</dbReference>
<keyword evidence="16" id="KW-1185">Reference proteome</keyword>
<reference evidence="15" key="2">
    <citation type="journal article" date="2023" name="Nat. Commun.">
        <title>Cultivation of marine bacteria of the SAR202 clade.</title>
        <authorList>
            <person name="Lim Y."/>
            <person name="Seo J.H."/>
            <person name="Giovannoni S.J."/>
            <person name="Kang I."/>
            <person name="Cho J.C."/>
        </authorList>
    </citation>
    <scope>NUCLEOTIDE SEQUENCE</scope>
    <source>
        <strain evidence="15">JH1073</strain>
    </source>
</reference>
<dbReference type="Pfam" id="PF18074">
    <property type="entry name" value="PriA_C"/>
    <property type="match status" value="1"/>
</dbReference>
<feature type="binding site" evidence="12">
    <location>
        <position position="532"/>
    </location>
    <ligand>
        <name>Zn(2+)</name>
        <dbReference type="ChEBI" id="CHEBI:29105"/>
        <label>1</label>
    </ligand>
</feature>
<name>A0AAJ6CTL5_9CHLR</name>
<evidence type="ECO:0000313" key="17">
    <source>
        <dbReference type="Proteomes" id="UP001321249"/>
    </source>
</evidence>
<dbReference type="InterPro" id="IPR027417">
    <property type="entry name" value="P-loop_NTPase"/>
</dbReference>
<protein>
    <recommendedName>
        <fullName evidence="12">Replication restart protein PriA</fullName>
    </recommendedName>
    <alternativeName>
        <fullName evidence="12">ATP-dependent DNA helicase PriA</fullName>
        <ecNumber evidence="12">5.6.2.4</ecNumber>
    </alternativeName>
    <alternativeName>
        <fullName evidence="12">DNA 3'-5' helicase PriA</fullName>
    </alternativeName>
</protein>
<feature type="binding site" evidence="12">
    <location>
        <position position="579"/>
    </location>
    <ligand>
        <name>Zn(2+)</name>
        <dbReference type="ChEBI" id="CHEBI:29105"/>
        <label>1</label>
    </ligand>
</feature>
<dbReference type="PANTHER" id="PTHR30580:SF0">
    <property type="entry name" value="PRIMOSOMAL PROTEIN N"/>
    <property type="match status" value="1"/>
</dbReference>
<organism evidence="15 16">
    <name type="scientific">Candidatus Lucifugimonas marina</name>
    <dbReference type="NCBI Taxonomy" id="3038979"/>
    <lineage>
        <taxon>Bacteria</taxon>
        <taxon>Bacillati</taxon>
        <taxon>Chloroflexota</taxon>
        <taxon>Dehalococcoidia</taxon>
        <taxon>SAR202 cluster</taxon>
        <taxon>Candidatus Lucifugimonadales</taxon>
        <taxon>Candidatus Lucifugimonadaceae</taxon>
        <taxon>Candidatus Lucifugimonas</taxon>
    </lineage>
</organism>
<dbReference type="Pfam" id="PF04851">
    <property type="entry name" value="ResIII"/>
    <property type="match status" value="1"/>
</dbReference>
<dbReference type="Pfam" id="PF17764">
    <property type="entry name" value="PriA_3primeBD"/>
    <property type="match status" value="1"/>
</dbReference>
<evidence type="ECO:0000313" key="15">
    <source>
        <dbReference type="EMBL" id="WFG39727.1"/>
    </source>
</evidence>
<dbReference type="InterPro" id="IPR042115">
    <property type="entry name" value="PriA_3primeBD_sf"/>
</dbReference>
<evidence type="ECO:0000313" key="14">
    <source>
        <dbReference type="EMBL" id="MDG0865522.1"/>
    </source>
</evidence>
<dbReference type="EMBL" id="CP046147">
    <property type="protein sequence ID" value="WFG39727.1"/>
    <property type="molecule type" value="Genomic_DNA"/>
</dbReference>
<keyword evidence="1 12" id="KW-0639">Primosome</keyword>
<dbReference type="NCBIfam" id="TIGR00595">
    <property type="entry name" value="priA"/>
    <property type="match status" value="1"/>
</dbReference>
<keyword evidence="6 12" id="KW-0347">Helicase</keyword>
<evidence type="ECO:0000256" key="5">
    <source>
        <dbReference type="ARBA" id="ARBA00022801"/>
    </source>
</evidence>
<evidence type="ECO:0000256" key="10">
    <source>
        <dbReference type="ARBA" id="ARBA00023235"/>
    </source>
</evidence>
<dbReference type="AlphaFoldDB" id="A0AAJ6CTL5"/>
<evidence type="ECO:0000259" key="13">
    <source>
        <dbReference type="PROSITE" id="PS51192"/>
    </source>
</evidence>
<dbReference type="Pfam" id="PF00271">
    <property type="entry name" value="Helicase_C"/>
    <property type="match status" value="1"/>
</dbReference>
<feature type="binding site" evidence="12">
    <location>
        <position position="541"/>
    </location>
    <ligand>
        <name>Zn(2+)</name>
        <dbReference type="ChEBI" id="CHEBI:29105"/>
        <label>2</label>
    </ligand>
</feature>
<comment type="catalytic activity">
    <reaction evidence="12">
        <text>Couples ATP hydrolysis with the unwinding of duplex DNA by translocating in the 3'-5' direction.</text>
        <dbReference type="EC" id="5.6.2.4"/>
    </reaction>
</comment>
<dbReference type="SMART" id="SM00487">
    <property type="entry name" value="DEXDc"/>
    <property type="match status" value="1"/>
</dbReference>
<dbReference type="Gene3D" id="3.40.50.300">
    <property type="entry name" value="P-loop containing nucleotide triphosphate hydrolases"/>
    <property type="match status" value="2"/>
</dbReference>
<dbReference type="GO" id="GO:0016787">
    <property type="term" value="F:hydrolase activity"/>
    <property type="evidence" value="ECO:0007669"/>
    <property type="project" value="UniProtKB-KW"/>
</dbReference>
<keyword evidence="2 12" id="KW-0235">DNA replication</keyword>
<evidence type="ECO:0000256" key="3">
    <source>
        <dbReference type="ARBA" id="ARBA00022723"/>
    </source>
</evidence>
<dbReference type="SMART" id="SM00490">
    <property type="entry name" value="HELICc"/>
    <property type="match status" value="1"/>
</dbReference>
<dbReference type="InterPro" id="IPR041236">
    <property type="entry name" value="PriA_C"/>
</dbReference>
<dbReference type="GO" id="GO:0006310">
    <property type="term" value="P:DNA recombination"/>
    <property type="evidence" value="ECO:0007669"/>
    <property type="project" value="InterPro"/>
</dbReference>
<evidence type="ECO:0000256" key="11">
    <source>
        <dbReference type="ARBA" id="ARBA00048988"/>
    </source>
</evidence>
<keyword evidence="3 12" id="KW-0479">Metal-binding</keyword>
<evidence type="ECO:0000313" key="16">
    <source>
        <dbReference type="Proteomes" id="UP001219901"/>
    </source>
</evidence>
<dbReference type="GO" id="GO:0006302">
    <property type="term" value="P:double-strand break repair"/>
    <property type="evidence" value="ECO:0007669"/>
    <property type="project" value="InterPro"/>
</dbReference>
<feature type="binding site" evidence="12">
    <location>
        <position position="563"/>
    </location>
    <ligand>
        <name>Zn(2+)</name>
        <dbReference type="ChEBI" id="CHEBI:29105"/>
        <label>2</label>
    </ligand>
</feature>
<comment type="function">
    <text evidence="12">Initiates the restart of stalled replication forks, which reloads the replicative helicase on sites other than the origin of replication. Recognizes and binds to abandoned replication forks and remodels them to uncover a helicase loading site. Promotes assembly of the primosome at these replication forks.</text>
</comment>
<gene>
    <name evidence="12 15" type="primary">priA</name>
    <name evidence="14" type="ORF">GKO46_00340</name>
    <name evidence="15" type="ORF">GKO48_08880</name>
</gene>
<dbReference type="FunFam" id="3.40.50.300:FF:000489">
    <property type="entry name" value="Primosome assembly protein PriA"/>
    <property type="match status" value="1"/>
</dbReference>
<proteinExistence type="inferred from homology"/>
<keyword evidence="10 12" id="KW-0413">Isomerase</keyword>
<dbReference type="GO" id="GO:0006270">
    <property type="term" value="P:DNA replication initiation"/>
    <property type="evidence" value="ECO:0007669"/>
    <property type="project" value="TreeGrafter"/>
</dbReference>
<reference evidence="16" key="3">
    <citation type="submission" date="2023-06" db="EMBL/GenBank/DDBJ databases">
        <title>Pangenomics reveal diversification of enzyme families and niche specialization in globally abundant SAR202 bacteria.</title>
        <authorList>
            <person name="Saw J.H.W."/>
        </authorList>
    </citation>
    <scope>NUCLEOTIDE SEQUENCE [LARGE SCALE GENOMIC DNA]</scope>
    <source>
        <strain evidence="16">JH1073</strain>
    </source>
</reference>
<dbReference type="GO" id="GO:0008270">
    <property type="term" value="F:zinc ion binding"/>
    <property type="evidence" value="ECO:0007669"/>
    <property type="project" value="UniProtKB-UniRule"/>
</dbReference>
<dbReference type="PANTHER" id="PTHR30580">
    <property type="entry name" value="PRIMOSOMAL PROTEIN N"/>
    <property type="match status" value="1"/>
</dbReference>
<dbReference type="GO" id="GO:0006269">
    <property type="term" value="P:DNA replication, synthesis of primer"/>
    <property type="evidence" value="ECO:0007669"/>
    <property type="project" value="UniProtKB-KW"/>
</dbReference>
<dbReference type="Proteomes" id="UP001321249">
    <property type="component" value="Unassembled WGS sequence"/>
</dbReference>
<keyword evidence="7 12" id="KW-0862">Zinc</keyword>
<evidence type="ECO:0000256" key="9">
    <source>
        <dbReference type="ARBA" id="ARBA00023125"/>
    </source>
</evidence>
<dbReference type="InterPro" id="IPR006935">
    <property type="entry name" value="Helicase/UvrB_N"/>
</dbReference>
<feature type="binding site" evidence="12">
    <location>
        <position position="566"/>
    </location>
    <ligand>
        <name>Zn(2+)</name>
        <dbReference type="ChEBI" id="CHEBI:29105"/>
        <label>2</label>
    </ligand>
</feature>
<reference evidence="16 17" key="1">
    <citation type="submission" date="2019-11" db="EMBL/GenBank/DDBJ databases">
        <authorList>
            <person name="Cho J.-C."/>
        </authorList>
    </citation>
    <scope>NUCLEOTIDE SEQUENCE [LARGE SCALE GENOMIC DNA]</scope>
    <source>
        <strain evidence="15 16">JH1073</strain>
        <strain evidence="14 17">JH702</strain>
    </source>
</reference>
<keyword evidence="4 12" id="KW-0547">Nucleotide-binding</keyword>
<keyword evidence="5 12" id="KW-0378">Hydrolase</keyword>
<comment type="cofactor">
    <cofactor evidence="12">
        <name>Zn(2+)</name>
        <dbReference type="ChEBI" id="CHEBI:29105"/>
    </cofactor>
    <text evidence="12">Binds 2 zinc ions per subunit.</text>
</comment>
<dbReference type="EC" id="5.6.2.4" evidence="12"/>
<feature type="domain" description="Helicase ATP-binding" evidence="13">
    <location>
        <begin position="290"/>
        <end position="457"/>
    </location>
</feature>